<proteinExistence type="predicted"/>
<evidence type="ECO:0008006" key="4">
    <source>
        <dbReference type="Google" id="ProtNLM"/>
    </source>
</evidence>
<name>A0ABW4FKP8_9PSEU</name>
<sequence length="235" mass="25436">MDAEIAAGEIGLSDGQCQRVGIARALLVHSRVCCSTNPPSGAQPTDTDMIILIRHAEKPLHPSSSPHGVNPDGQEDPHSLTVTGWIRAGALVELFVPSRGDSPAELRKPDTIYASAHAGGHSKRSIQTVGPLAARLGLEVVKRYAVGDEAHLAKEISTRPGVTLIAWHHESLHRIGHHLGEVHPSPPDYWPPDRFDLIWTFTPDGHGWRFAQIPQLLLPGDLPYPIAARPTLAET</sequence>
<evidence type="ECO:0000256" key="1">
    <source>
        <dbReference type="SAM" id="MobiDB-lite"/>
    </source>
</evidence>
<reference evidence="3" key="1">
    <citation type="journal article" date="2019" name="Int. J. Syst. Evol. Microbiol.">
        <title>The Global Catalogue of Microorganisms (GCM) 10K type strain sequencing project: providing services to taxonomists for standard genome sequencing and annotation.</title>
        <authorList>
            <consortium name="The Broad Institute Genomics Platform"/>
            <consortium name="The Broad Institute Genome Sequencing Center for Infectious Disease"/>
            <person name="Wu L."/>
            <person name="Ma J."/>
        </authorList>
    </citation>
    <scope>NUCLEOTIDE SEQUENCE [LARGE SCALE GENOMIC DNA]</scope>
    <source>
        <strain evidence="3">JCM 12165</strain>
    </source>
</reference>
<dbReference type="InterPro" id="IPR029033">
    <property type="entry name" value="His_PPase_superfam"/>
</dbReference>
<comment type="caution">
    <text evidence="2">The sequence shown here is derived from an EMBL/GenBank/DDBJ whole genome shotgun (WGS) entry which is preliminary data.</text>
</comment>
<dbReference type="Proteomes" id="UP001597145">
    <property type="component" value="Unassembled WGS sequence"/>
</dbReference>
<gene>
    <name evidence="2" type="ORF">ACFSCY_09035</name>
</gene>
<evidence type="ECO:0000313" key="2">
    <source>
        <dbReference type="EMBL" id="MFD1529582.1"/>
    </source>
</evidence>
<protein>
    <recommendedName>
        <fullName evidence="4">Histidine phosphatase family protein</fullName>
    </recommendedName>
</protein>
<feature type="region of interest" description="Disordered" evidence="1">
    <location>
        <begin position="60"/>
        <end position="79"/>
    </location>
</feature>
<dbReference type="RefSeq" id="WP_343981649.1">
    <property type="nucleotide sequence ID" value="NZ_BAAAJG010000015.1"/>
</dbReference>
<accession>A0ABW4FKP8</accession>
<dbReference type="Gene3D" id="3.40.50.1240">
    <property type="entry name" value="Phosphoglycerate mutase-like"/>
    <property type="match status" value="1"/>
</dbReference>
<keyword evidence="3" id="KW-1185">Reference proteome</keyword>
<dbReference type="SUPFAM" id="SSF53254">
    <property type="entry name" value="Phosphoglycerate mutase-like"/>
    <property type="match status" value="1"/>
</dbReference>
<organism evidence="2 3">
    <name type="scientific">Pseudonocardia aurantiaca</name>
    <dbReference type="NCBI Taxonomy" id="75290"/>
    <lineage>
        <taxon>Bacteria</taxon>
        <taxon>Bacillati</taxon>
        <taxon>Actinomycetota</taxon>
        <taxon>Actinomycetes</taxon>
        <taxon>Pseudonocardiales</taxon>
        <taxon>Pseudonocardiaceae</taxon>
        <taxon>Pseudonocardia</taxon>
    </lineage>
</organism>
<evidence type="ECO:0000313" key="3">
    <source>
        <dbReference type="Proteomes" id="UP001597145"/>
    </source>
</evidence>
<dbReference type="EMBL" id="JBHUCP010000005">
    <property type="protein sequence ID" value="MFD1529582.1"/>
    <property type="molecule type" value="Genomic_DNA"/>
</dbReference>